<feature type="domain" description="DUF4806" evidence="2">
    <location>
        <begin position="212"/>
        <end position="277"/>
    </location>
</feature>
<dbReference type="PANTHER" id="PTHR34153">
    <property type="entry name" value="SI:CH211-262H13.3-RELATED-RELATED"/>
    <property type="match status" value="1"/>
</dbReference>
<evidence type="ECO:0000313" key="4">
    <source>
        <dbReference type="Proteomes" id="UP000729913"/>
    </source>
</evidence>
<dbReference type="AlphaFoldDB" id="A0A8J5R7U7"/>
<evidence type="ECO:0000259" key="2">
    <source>
        <dbReference type="Pfam" id="PF16064"/>
    </source>
</evidence>
<feature type="region of interest" description="Disordered" evidence="1">
    <location>
        <begin position="14"/>
        <end position="44"/>
    </location>
</feature>
<dbReference type="PANTHER" id="PTHR34153:SF2">
    <property type="entry name" value="SI:CH211-262H13.3-RELATED"/>
    <property type="match status" value="1"/>
</dbReference>
<reference evidence="3" key="2">
    <citation type="submission" date="2021-04" db="EMBL/GenBank/DDBJ databases">
        <title>Genome-wide patterns of bracovirus chromosomal integration into multiple host tissues during parasitism.</title>
        <authorList>
            <person name="Chebbi M.A.C."/>
        </authorList>
    </citation>
    <scope>NUCLEOTIDE SEQUENCE</scope>
    <source>
        <tissue evidence="3">Whole body</tissue>
    </source>
</reference>
<proteinExistence type="predicted"/>
<evidence type="ECO:0000313" key="3">
    <source>
        <dbReference type="EMBL" id="KAG8041572.1"/>
    </source>
</evidence>
<dbReference type="Proteomes" id="UP000729913">
    <property type="component" value="Unassembled WGS sequence"/>
</dbReference>
<organism evidence="3 4">
    <name type="scientific">Cotesia typhae</name>
    <dbReference type="NCBI Taxonomy" id="2053667"/>
    <lineage>
        <taxon>Eukaryota</taxon>
        <taxon>Metazoa</taxon>
        <taxon>Ecdysozoa</taxon>
        <taxon>Arthropoda</taxon>
        <taxon>Hexapoda</taxon>
        <taxon>Insecta</taxon>
        <taxon>Pterygota</taxon>
        <taxon>Neoptera</taxon>
        <taxon>Endopterygota</taxon>
        <taxon>Hymenoptera</taxon>
        <taxon>Apocrita</taxon>
        <taxon>Ichneumonoidea</taxon>
        <taxon>Braconidae</taxon>
        <taxon>Microgastrinae</taxon>
        <taxon>Cotesia</taxon>
    </lineage>
</organism>
<accession>A0A8J5R7U7</accession>
<gene>
    <name evidence="3" type="ORF">G9C98_002865</name>
</gene>
<comment type="caution">
    <text evidence="3">The sequence shown here is derived from an EMBL/GenBank/DDBJ whole genome shotgun (WGS) entry which is preliminary data.</text>
</comment>
<keyword evidence="4" id="KW-1185">Reference proteome</keyword>
<reference evidence="3" key="1">
    <citation type="submission" date="2020-03" db="EMBL/GenBank/DDBJ databases">
        <authorList>
            <person name="Chebbi M.A."/>
            <person name="Drezen J.M."/>
        </authorList>
    </citation>
    <scope>NUCLEOTIDE SEQUENCE</scope>
    <source>
        <tissue evidence="3">Whole body</tissue>
    </source>
</reference>
<dbReference type="InterPro" id="IPR032071">
    <property type="entry name" value="DUF4806"/>
</dbReference>
<dbReference type="Pfam" id="PF16064">
    <property type="entry name" value="DUF4806"/>
    <property type="match status" value="1"/>
</dbReference>
<name>A0A8J5R7U7_9HYME</name>
<sequence>MSQTKIVKALKHQAKSGQPLTIPTPPNNFRTAGGSNGLSKKKKVRHPCGKSVMIPIINKELLAQLQTANLISEQELDDNNLFEEEDMEQDDPIDDASCRQNNDLLKHQETELLQDENEGTGLLSLQDLEASDKDNLIPPEPELHPTRSFVTHELLNYEQTHSDQCCETCRLMLSLILHTVTELKEKINYAPTLSNYNSQIVLDNTNTNLLPKYPIKKVEKFEELDKKLKESDKFKAAFKADISKLGGKNPQKATKAILGYLFANKFASASSWSGIHGGVKIKDTALVQVLIEFLVGKYGGTFNETKDDVENRIKDWFQRGSERLKAEKKERLKKKEKEYLQGDAKDEA</sequence>
<protein>
    <recommendedName>
        <fullName evidence="2">DUF4806 domain-containing protein</fullName>
    </recommendedName>
</protein>
<evidence type="ECO:0000256" key="1">
    <source>
        <dbReference type="SAM" id="MobiDB-lite"/>
    </source>
</evidence>
<dbReference type="EMBL" id="JAAOIC020000016">
    <property type="protein sequence ID" value="KAG8041572.1"/>
    <property type="molecule type" value="Genomic_DNA"/>
</dbReference>